<sequence length="222" mass="23744">MANQDDSFIREVNEELRSDQMKSIWARFGGVIVAIAVLIVLGTIGKVGFDYWQDGASSKSGDAFLQALNLAKENKTDEALAALNTLEKDGYGAYPVLARLRAATLQAQKGETEAAAKAFSAIGKDSSVPAAIQEAARLRAAYLLVDTGGYDQVSAEVEQLATPQNNMRHSAREALGLAAYKSGDYAKAKTWFQQIVDDAQSPRNVTGRAQMLLDVIAASGKA</sequence>
<dbReference type="InterPro" id="IPR018704">
    <property type="entry name" value="SecYEG/CpoB_TPR"/>
</dbReference>
<evidence type="ECO:0000256" key="1">
    <source>
        <dbReference type="ARBA" id="ARBA00004401"/>
    </source>
</evidence>
<dbReference type="Proteomes" id="UP001055460">
    <property type="component" value="Chromosome"/>
</dbReference>
<keyword evidence="14" id="KW-1185">Reference proteome</keyword>
<feature type="domain" description="Ancillary SecYEG translocon subunit/Cell division coordinator CpoB TPR" evidence="10">
    <location>
        <begin position="22"/>
        <end position="206"/>
    </location>
</feature>
<name>A0A9Q8Y567_ENSAD</name>
<evidence type="ECO:0000313" key="13">
    <source>
        <dbReference type="Proteomes" id="UP001055460"/>
    </source>
</evidence>
<keyword evidence="5 9" id="KW-0472">Membrane</keyword>
<dbReference type="InterPro" id="IPR011990">
    <property type="entry name" value="TPR-like_helical_dom_sf"/>
</dbReference>
<keyword evidence="4 9" id="KW-1133">Transmembrane helix</keyword>
<evidence type="ECO:0000256" key="6">
    <source>
        <dbReference type="ARBA" id="ARBA00023186"/>
    </source>
</evidence>
<evidence type="ECO:0000259" key="10">
    <source>
        <dbReference type="Pfam" id="PF09976"/>
    </source>
</evidence>
<dbReference type="SUPFAM" id="SSF48452">
    <property type="entry name" value="TPR-like"/>
    <property type="match status" value="1"/>
</dbReference>
<keyword evidence="3 9" id="KW-0812">Transmembrane</keyword>
<dbReference type="Pfam" id="PF09976">
    <property type="entry name" value="TPR_21"/>
    <property type="match status" value="1"/>
</dbReference>
<evidence type="ECO:0000256" key="5">
    <source>
        <dbReference type="ARBA" id="ARBA00023136"/>
    </source>
</evidence>
<dbReference type="EMBL" id="CP121308">
    <property type="protein sequence ID" value="WFP89402.1"/>
    <property type="molecule type" value="Genomic_DNA"/>
</dbReference>
<evidence type="ECO:0000313" key="12">
    <source>
        <dbReference type="EMBL" id="WFP89402.1"/>
    </source>
</evidence>
<evidence type="ECO:0000256" key="9">
    <source>
        <dbReference type="SAM" id="Phobius"/>
    </source>
</evidence>
<proteinExistence type="inferred from homology"/>
<organism evidence="11 13">
    <name type="scientific">Ensifer adhaerens</name>
    <name type="common">Sinorhizobium morelense</name>
    <dbReference type="NCBI Taxonomy" id="106592"/>
    <lineage>
        <taxon>Bacteria</taxon>
        <taxon>Pseudomonadati</taxon>
        <taxon>Pseudomonadota</taxon>
        <taxon>Alphaproteobacteria</taxon>
        <taxon>Hyphomicrobiales</taxon>
        <taxon>Rhizobiaceae</taxon>
        <taxon>Sinorhizobium/Ensifer group</taxon>
        <taxon>Ensifer</taxon>
    </lineage>
</organism>
<dbReference type="AlphaFoldDB" id="A0A9Q8Y567"/>
<evidence type="ECO:0000256" key="3">
    <source>
        <dbReference type="ARBA" id="ARBA00022692"/>
    </source>
</evidence>
<dbReference type="GO" id="GO:0044877">
    <property type="term" value="F:protein-containing complex binding"/>
    <property type="evidence" value="ECO:0007669"/>
    <property type="project" value="InterPro"/>
</dbReference>
<dbReference type="PANTHER" id="PTHR38035:SF1">
    <property type="entry name" value="ANCILLARY SECYEG TRANSLOCON SUBUNIT"/>
    <property type="match status" value="1"/>
</dbReference>
<dbReference type="OrthoDB" id="7173339at2"/>
<dbReference type="Proteomes" id="UP001214094">
    <property type="component" value="Chromosome"/>
</dbReference>
<dbReference type="EMBL" id="CP098807">
    <property type="protein sequence ID" value="USJ22171.1"/>
    <property type="molecule type" value="Genomic_DNA"/>
</dbReference>
<evidence type="ECO:0000313" key="14">
    <source>
        <dbReference type="Proteomes" id="UP001214094"/>
    </source>
</evidence>
<dbReference type="Gene3D" id="1.25.40.10">
    <property type="entry name" value="Tetratricopeptide repeat domain"/>
    <property type="match status" value="1"/>
</dbReference>
<keyword evidence="2" id="KW-1003">Cell membrane</keyword>
<comment type="subcellular location">
    <subcellularLocation>
        <location evidence="1">Cell membrane</location>
        <topology evidence="1">Single-pass type II membrane protein</topology>
    </subcellularLocation>
</comment>
<evidence type="ECO:0000256" key="8">
    <source>
        <dbReference type="ARBA" id="ARBA00024235"/>
    </source>
</evidence>
<evidence type="ECO:0000256" key="4">
    <source>
        <dbReference type="ARBA" id="ARBA00022989"/>
    </source>
</evidence>
<dbReference type="InterPro" id="IPR026039">
    <property type="entry name" value="YfgM"/>
</dbReference>
<dbReference type="GO" id="GO:0005886">
    <property type="term" value="C:plasma membrane"/>
    <property type="evidence" value="ECO:0007669"/>
    <property type="project" value="UniProtKB-SubCell"/>
</dbReference>
<gene>
    <name evidence="11" type="ORF">NE863_12705</name>
    <name evidence="12" type="ORF">P4B07_12570</name>
</gene>
<comment type="similarity">
    <text evidence="7">Belongs to the YfgM family.</text>
</comment>
<protein>
    <recommendedName>
        <fullName evidence="8">Ancillary SecYEG translocon subunit</fullName>
    </recommendedName>
</protein>
<accession>A0A9Q8Y567</accession>
<feature type="transmembrane region" description="Helical" evidence="9">
    <location>
        <begin position="24"/>
        <end position="44"/>
    </location>
</feature>
<keyword evidence="6" id="KW-0143">Chaperone</keyword>
<evidence type="ECO:0000256" key="2">
    <source>
        <dbReference type="ARBA" id="ARBA00022475"/>
    </source>
</evidence>
<reference evidence="11" key="1">
    <citation type="submission" date="2022-06" db="EMBL/GenBank/DDBJ databases">
        <title>Physiological and biochemical characterization and genomic elucidation of a strain of the genus Ensifer adhaerens M8 that combines arsenic oxidation and chromium reduction.</title>
        <authorList>
            <person name="Li X."/>
            <person name="Yu c."/>
        </authorList>
    </citation>
    <scope>NUCLEOTIDE SEQUENCE</scope>
    <source>
        <strain evidence="11">M8</strain>
    </source>
</reference>
<reference evidence="12 14" key="2">
    <citation type="submission" date="2023-03" db="EMBL/GenBank/DDBJ databases">
        <title>Comparative genome and transcriptome analysis combination mining strategies for increasing vitamin B12 production of Ensifer adhaerens strain.</title>
        <authorList>
            <person name="Yongheng L."/>
        </authorList>
    </citation>
    <scope>NUCLEOTIDE SEQUENCE [LARGE SCALE GENOMIC DNA]</scope>
    <source>
        <strain evidence="12 14">Casida A-T305</strain>
    </source>
</reference>
<dbReference type="RefSeq" id="WP_034788954.1">
    <property type="nucleotide sequence ID" value="NZ_CAXURO020000001.1"/>
</dbReference>
<evidence type="ECO:0000256" key="7">
    <source>
        <dbReference type="ARBA" id="ARBA00024197"/>
    </source>
</evidence>
<dbReference type="PANTHER" id="PTHR38035">
    <property type="entry name" value="UPF0070 PROTEIN YFGM"/>
    <property type="match status" value="1"/>
</dbReference>
<dbReference type="KEGG" id="eah:FA04_12380"/>
<dbReference type="GeneID" id="29520031"/>
<evidence type="ECO:0000313" key="11">
    <source>
        <dbReference type="EMBL" id="USJ22171.1"/>
    </source>
</evidence>